<dbReference type="EMBL" id="CATQJL010000001">
    <property type="protein sequence ID" value="CAJ0590976.1"/>
    <property type="molecule type" value="Genomic_DNA"/>
</dbReference>
<reference evidence="1" key="1">
    <citation type="submission" date="2023-07" db="EMBL/GenBank/DDBJ databases">
        <authorList>
            <consortium name="CYATHOMIX"/>
        </authorList>
    </citation>
    <scope>NUCLEOTIDE SEQUENCE</scope>
    <source>
        <strain evidence="1">N/A</strain>
    </source>
</reference>
<evidence type="ECO:0000313" key="2">
    <source>
        <dbReference type="Proteomes" id="UP001176961"/>
    </source>
</evidence>
<proteinExistence type="predicted"/>
<sequence length="132" mass="15023">MPSQLTAFLLISNFAFTATIKCPGTPVDQDREDLKRNVEICLEAFAPAYGLNYSCQLEEAFYTGNFSGFKNISTKEDPFDDLDVLREVARRMCQFIEFMVEVSFTVFNLIIDDHFVLEGESLNHSISNDKSE</sequence>
<dbReference type="AlphaFoldDB" id="A0AA36GJ18"/>
<gene>
    <name evidence="1" type="ORF">CYNAS_LOCUS2959</name>
</gene>
<accession>A0AA36GJ18</accession>
<dbReference type="Proteomes" id="UP001176961">
    <property type="component" value="Unassembled WGS sequence"/>
</dbReference>
<keyword evidence="2" id="KW-1185">Reference proteome</keyword>
<organism evidence="1 2">
    <name type="scientific">Cylicocyclus nassatus</name>
    <name type="common">Nematode worm</name>
    <dbReference type="NCBI Taxonomy" id="53992"/>
    <lineage>
        <taxon>Eukaryota</taxon>
        <taxon>Metazoa</taxon>
        <taxon>Ecdysozoa</taxon>
        <taxon>Nematoda</taxon>
        <taxon>Chromadorea</taxon>
        <taxon>Rhabditida</taxon>
        <taxon>Rhabditina</taxon>
        <taxon>Rhabditomorpha</taxon>
        <taxon>Strongyloidea</taxon>
        <taxon>Strongylidae</taxon>
        <taxon>Cylicocyclus</taxon>
    </lineage>
</organism>
<protein>
    <submittedName>
        <fullName evidence="1">Uncharacterized protein</fullName>
    </submittedName>
</protein>
<evidence type="ECO:0000313" key="1">
    <source>
        <dbReference type="EMBL" id="CAJ0590976.1"/>
    </source>
</evidence>
<comment type="caution">
    <text evidence="1">The sequence shown here is derived from an EMBL/GenBank/DDBJ whole genome shotgun (WGS) entry which is preliminary data.</text>
</comment>
<name>A0AA36GJ18_CYLNA</name>